<dbReference type="GeneID" id="17303647"/>
<dbReference type="Gene3D" id="3.40.50.300">
    <property type="entry name" value="P-loop containing nucleotide triphosphate hydrolases"/>
    <property type="match status" value="1"/>
</dbReference>
<dbReference type="SUPFAM" id="SSF52540">
    <property type="entry name" value="P-loop containing nucleoside triphosphate hydrolases"/>
    <property type="match status" value="1"/>
</dbReference>
<proteinExistence type="predicted"/>
<dbReference type="PANTHER" id="PTHR43381:SF4">
    <property type="entry name" value="EUKARYOTIC TRANSLATION INITIATION FACTOR 5B"/>
    <property type="match status" value="1"/>
</dbReference>
<dbReference type="GO" id="GO:0003743">
    <property type="term" value="F:translation initiation factor activity"/>
    <property type="evidence" value="ECO:0007669"/>
    <property type="project" value="TreeGrafter"/>
</dbReference>
<dbReference type="InterPro" id="IPR027417">
    <property type="entry name" value="P-loop_NTPase"/>
</dbReference>
<feature type="domain" description="Tr-type G" evidence="4">
    <location>
        <begin position="1"/>
        <end position="153"/>
    </location>
</feature>
<gene>
    <name evidence="5" type="ORF">GUITHDRAFT_70077</name>
</gene>
<evidence type="ECO:0000313" key="5">
    <source>
        <dbReference type="EMBL" id="EKX46897.1"/>
    </source>
</evidence>
<keyword evidence="2" id="KW-0547">Nucleotide-binding</keyword>
<organism evidence="5">
    <name type="scientific">Guillardia theta (strain CCMP2712)</name>
    <name type="common">Cryptophyte</name>
    <dbReference type="NCBI Taxonomy" id="905079"/>
    <lineage>
        <taxon>Eukaryota</taxon>
        <taxon>Cryptophyceae</taxon>
        <taxon>Pyrenomonadales</taxon>
        <taxon>Geminigeraceae</taxon>
        <taxon>Guillardia</taxon>
    </lineage>
</organism>
<reference evidence="5" key="1">
    <citation type="journal article" date="2012" name="Nature">
        <title>Algal genomes reveal evolutionary mosaicism and the fate of nucleomorphs.</title>
        <authorList>
            <consortium name="DOE Joint Genome Institute"/>
            <person name="Curtis B.A."/>
            <person name="Tanifuji G."/>
            <person name="Burki F."/>
            <person name="Gruber A."/>
            <person name="Irimia M."/>
            <person name="Maruyama S."/>
            <person name="Arias M.C."/>
            <person name="Ball S.G."/>
            <person name="Gile G.H."/>
            <person name="Hirakawa Y."/>
            <person name="Hopkins J.F."/>
            <person name="Kuo A."/>
            <person name="Rensing S.A."/>
            <person name="Schmutz J."/>
            <person name="Symeonidi A."/>
            <person name="Elias M."/>
            <person name="Eveleigh R.J."/>
            <person name="Herman E.K."/>
            <person name="Klute M.J."/>
            <person name="Nakayama T."/>
            <person name="Obornik M."/>
            <person name="Reyes-Prieto A."/>
            <person name="Armbrust E.V."/>
            <person name="Aves S.J."/>
            <person name="Beiko R.G."/>
            <person name="Coutinho P."/>
            <person name="Dacks J.B."/>
            <person name="Durnford D.G."/>
            <person name="Fast N.M."/>
            <person name="Green B.R."/>
            <person name="Grisdale C.J."/>
            <person name="Hempel F."/>
            <person name="Henrissat B."/>
            <person name="Hoppner M.P."/>
            <person name="Ishida K."/>
            <person name="Kim E."/>
            <person name="Koreny L."/>
            <person name="Kroth P.G."/>
            <person name="Liu Y."/>
            <person name="Malik S.B."/>
            <person name="Maier U.G."/>
            <person name="McRose D."/>
            <person name="Mock T."/>
            <person name="Neilson J.A."/>
            <person name="Onodera N.T."/>
            <person name="Poole A.M."/>
            <person name="Pritham E.J."/>
            <person name="Richards T.A."/>
            <person name="Rocap G."/>
            <person name="Roy S.W."/>
            <person name="Sarai C."/>
            <person name="Schaack S."/>
            <person name="Shirato S."/>
            <person name="Slamovits C.H."/>
            <person name="Spencer D.F."/>
            <person name="Suzuki S."/>
            <person name="Worden A.Z."/>
            <person name="Zauner S."/>
            <person name="Barry K."/>
            <person name="Bell C."/>
            <person name="Bharti A.K."/>
            <person name="Crow J.A."/>
            <person name="Grimwood J."/>
            <person name="Kramer R."/>
            <person name="Lindquist E."/>
            <person name="Lucas S."/>
            <person name="Salamov A."/>
            <person name="McFadden G.I."/>
            <person name="Lane C.E."/>
            <person name="Keeling P.J."/>
            <person name="Gray M.W."/>
            <person name="Grigoriev I.V."/>
            <person name="Archibald J.M."/>
        </authorList>
    </citation>
    <scope>NUCLEOTIDE SEQUENCE</scope>
    <source>
        <strain evidence="5">CCMP2712</strain>
    </source>
</reference>
<accession>L1JF26</accession>
<dbReference type="PaxDb" id="55529-EKX46897"/>
<evidence type="ECO:0000256" key="2">
    <source>
        <dbReference type="ARBA" id="ARBA00022741"/>
    </source>
</evidence>
<dbReference type="GO" id="GO:0005525">
    <property type="term" value="F:GTP binding"/>
    <property type="evidence" value="ECO:0007669"/>
    <property type="project" value="UniProtKB-KW"/>
</dbReference>
<dbReference type="InterPro" id="IPR015760">
    <property type="entry name" value="TIF_IF2"/>
</dbReference>
<feature type="non-terminal residue" evidence="5">
    <location>
        <position position="440"/>
    </location>
</feature>
<dbReference type="EMBL" id="JH992992">
    <property type="protein sequence ID" value="EKX46897.1"/>
    <property type="molecule type" value="Genomic_DNA"/>
</dbReference>
<evidence type="ECO:0000256" key="3">
    <source>
        <dbReference type="ARBA" id="ARBA00023134"/>
    </source>
</evidence>
<dbReference type="Gene3D" id="3.40.50.10050">
    <property type="entry name" value="Translation initiation factor IF- 2, domain 3"/>
    <property type="match status" value="1"/>
</dbReference>
<dbReference type="GO" id="GO:0009507">
    <property type="term" value="C:chloroplast"/>
    <property type="evidence" value="ECO:0007669"/>
    <property type="project" value="UniProtKB-SubCell"/>
</dbReference>
<dbReference type="GO" id="GO:0005739">
    <property type="term" value="C:mitochondrion"/>
    <property type="evidence" value="ECO:0007669"/>
    <property type="project" value="TreeGrafter"/>
</dbReference>
<dbReference type="KEGG" id="gtt:GUITHDRAFT_70077"/>
<protein>
    <recommendedName>
        <fullName evidence="4">Tr-type G domain-containing protein</fullName>
    </recommendedName>
</protein>
<dbReference type="AlphaFoldDB" id="L1JF26"/>
<dbReference type="SUPFAM" id="SSF52156">
    <property type="entry name" value="Initiation factor IF2/eIF5b, domain 3"/>
    <property type="match status" value="2"/>
</dbReference>
<dbReference type="PROSITE" id="PS51722">
    <property type="entry name" value="G_TR_2"/>
    <property type="match status" value="1"/>
</dbReference>
<evidence type="ECO:0000256" key="1">
    <source>
        <dbReference type="ARBA" id="ARBA00004229"/>
    </source>
</evidence>
<keyword evidence="3" id="KW-0342">GTP-binding</keyword>
<sequence>IPGLLLIDTPGHKNFSNLRARGASYCDLAVVVVDIMHGLESETIESIKLLRKHRIPFLVALNKIDRLYGWESHPSMTVKETIEMQSEAVKIEYQKLFESTILQLQEQQGLNASVFFENRNNRTVVNVVPTSGLSGDGIVDLLYLLFSLSEKMLINKIKYQDEVECKVLDVRTIDGSRTVLDAIVVNGRLKEKQKILVGGLDGPIITHVRSLLTTIAPRDSRSKLNYAQNAEVKGTISVKICANGIERAAAGSRLYIINDEREETALKEKVMKDLDPFISKFRRGGDGVHIQAMSFGSLEALFDFLDGANNHPIPVSGVGIGPVSKYNVKKTSIILEREKENAKACDKEYAKLGRWVSGNPFSSFNEAYACILAYEAPVLPDAEKAAKELGIPIVRSDALLQLVESVNARVTEVKQKKQTMADQMLMDACTHGTPEVCISK</sequence>
<dbReference type="HOGENOM" id="CLU_002656_3_3_1"/>
<dbReference type="InterPro" id="IPR000795">
    <property type="entry name" value="T_Tr_GTP-bd_dom"/>
</dbReference>
<dbReference type="InterPro" id="IPR036925">
    <property type="entry name" value="TIF_IF2_dom3_sf"/>
</dbReference>
<comment type="subcellular location">
    <subcellularLocation>
        <location evidence="1">Plastid</location>
        <location evidence="1">Chloroplast</location>
    </subcellularLocation>
</comment>
<dbReference type="Gene3D" id="2.40.30.10">
    <property type="entry name" value="Translation factors"/>
    <property type="match status" value="1"/>
</dbReference>
<dbReference type="STRING" id="905079.L1JF26"/>
<evidence type="ECO:0000259" key="4">
    <source>
        <dbReference type="PROSITE" id="PS51722"/>
    </source>
</evidence>
<name>L1JF26_GUITC</name>
<dbReference type="Pfam" id="PF00009">
    <property type="entry name" value="GTP_EFTU"/>
    <property type="match status" value="1"/>
</dbReference>
<dbReference type="OrthoDB" id="4928at2759"/>
<dbReference type="PANTHER" id="PTHR43381">
    <property type="entry name" value="TRANSLATION INITIATION FACTOR IF-2-RELATED"/>
    <property type="match status" value="1"/>
</dbReference>
<dbReference type="GO" id="GO:0003924">
    <property type="term" value="F:GTPase activity"/>
    <property type="evidence" value="ECO:0007669"/>
    <property type="project" value="InterPro"/>
</dbReference>
<dbReference type="PRINTS" id="PR00315">
    <property type="entry name" value="ELONGATNFCT"/>
</dbReference>
<dbReference type="eggNOG" id="KOG1144">
    <property type="taxonomic scope" value="Eukaryota"/>
</dbReference>
<dbReference type="RefSeq" id="XP_005833877.1">
    <property type="nucleotide sequence ID" value="XM_005833820.1"/>
</dbReference>